<reference evidence="1" key="1">
    <citation type="submission" date="2024-11" db="EMBL/GenBank/DDBJ databases">
        <title>Identification of new Vibrio campbellii strains harboring the pVA1 plasmid isolated from Penaeus vannamei postlarvae affected by outbreaks of acute hepatopancreatic necrosis disease (AHPND) in Mexico.</title>
        <authorList>
            <person name="Gomez-Gil B."/>
            <person name="Enciso-Ibarra J."/>
        </authorList>
    </citation>
    <scope>NUCLEOTIDE SEQUENCE</scope>
    <source>
        <strain evidence="1">M270204</strain>
    </source>
</reference>
<proteinExistence type="predicted"/>
<feature type="non-terminal residue" evidence="1">
    <location>
        <position position="1"/>
    </location>
</feature>
<protein>
    <submittedName>
        <fullName evidence="1">TnsA endonuclease N-terminal domain-containing protein</fullName>
    </submittedName>
</protein>
<name>A0ACC7RF74_9VIBR</name>
<evidence type="ECO:0000313" key="2">
    <source>
        <dbReference type="Proteomes" id="UP001354073"/>
    </source>
</evidence>
<sequence length="100" mass="10888">NRRGVGLVLVTDKQIRDGYFLKNTELVHRYSGCIAGDELAIKVYSYLIAQNTMKISDLADSIGESVGRVFASVLRLIAVGKANVDLDIAQLSESTTVSVR</sequence>
<comment type="caution">
    <text evidence="1">The sequence shown here is derived from an EMBL/GenBank/DDBJ whole genome shotgun (WGS) entry which is preliminary data.</text>
</comment>
<evidence type="ECO:0000313" key="1">
    <source>
        <dbReference type="EMBL" id="MGI1898458.1"/>
    </source>
</evidence>
<dbReference type="Proteomes" id="UP001354073">
    <property type="component" value="Unassembled WGS sequence"/>
</dbReference>
<organism evidence="1 2">
    <name type="scientific">Vibrio campbellii</name>
    <dbReference type="NCBI Taxonomy" id="680"/>
    <lineage>
        <taxon>Bacteria</taxon>
        <taxon>Pseudomonadati</taxon>
        <taxon>Pseudomonadota</taxon>
        <taxon>Gammaproteobacteria</taxon>
        <taxon>Vibrionales</taxon>
        <taxon>Vibrionaceae</taxon>
        <taxon>Vibrio</taxon>
    </lineage>
</organism>
<keyword evidence="1" id="KW-0255">Endonuclease</keyword>
<dbReference type="EMBL" id="JAVHXJ020000057">
    <property type="protein sequence ID" value="MGI1898458.1"/>
    <property type="molecule type" value="Genomic_DNA"/>
</dbReference>
<gene>
    <name evidence="1" type="ORF">REH74_013095</name>
</gene>
<keyword evidence="1" id="KW-0540">Nuclease</keyword>
<accession>A0ACC7RF74</accession>
<keyword evidence="1" id="KW-0378">Hydrolase</keyword>